<keyword evidence="12" id="KW-0012">Acyltransferase</keyword>
<dbReference type="PANTHER" id="PTHR31201">
    <property type="entry name" value="OS01G0585100 PROTEIN"/>
    <property type="match status" value="1"/>
</dbReference>
<dbReference type="STRING" id="105351.A0A401KFY3"/>
<keyword evidence="7 15" id="KW-1133">Transmembrane helix</keyword>
<comment type="similarity">
    <text evidence="2">Belongs to the GPC1 family.</text>
</comment>
<evidence type="ECO:0000313" key="16">
    <source>
        <dbReference type="EMBL" id="GCB18102.1"/>
    </source>
</evidence>
<evidence type="ECO:0000256" key="15">
    <source>
        <dbReference type="SAM" id="Phobius"/>
    </source>
</evidence>
<evidence type="ECO:0000256" key="3">
    <source>
        <dbReference type="ARBA" id="ARBA00019082"/>
    </source>
</evidence>
<dbReference type="Pfam" id="PF10998">
    <property type="entry name" value="DUF2838"/>
    <property type="match status" value="2"/>
</dbReference>
<name>A0A401KFY3_ASPAW</name>
<evidence type="ECO:0000313" key="17">
    <source>
        <dbReference type="Proteomes" id="UP000286921"/>
    </source>
</evidence>
<comment type="subcellular location">
    <subcellularLocation>
        <location evidence="1">Membrane</location>
        <topology evidence="1">Multi-pass membrane protein</topology>
    </subcellularLocation>
</comment>
<keyword evidence="6 15" id="KW-0812">Transmembrane</keyword>
<evidence type="ECO:0000256" key="13">
    <source>
        <dbReference type="SAM" id="Coils"/>
    </source>
</evidence>
<evidence type="ECO:0000256" key="4">
    <source>
        <dbReference type="ARBA" id="ARBA00022516"/>
    </source>
</evidence>
<feature type="transmembrane region" description="Helical" evidence="15">
    <location>
        <begin position="190"/>
        <end position="206"/>
    </location>
</feature>
<keyword evidence="11" id="KW-1208">Phospholipid metabolism</keyword>
<protein>
    <recommendedName>
        <fullName evidence="3">Glycerophosphocholine acyltransferase 1</fullName>
    </recommendedName>
</protein>
<dbReference type="GO" id="GO:0006656">
    <property type="term" value="P:phosphatidylcholine biosynthetic process"/>
    <property type="evidence" value="ECO:0007669"/>
    <property type="project" value="TreeGrafter"/>
</dbReference>
<feature type="region of interest" description="Disordered" evidence="14">
    <location>
        <begin position="1"/>
        <end position="56"/>
    </location>
</feature>
<evidence type="ECO:0000256" key="7">
    <source>
        <dbReference type="ARBA" id="ARBA00022989"/>
    </source>
</evidence>
<keyword evidence="4" id="KW-0444">Lipid biosynthesis</keyword>
<feature type="compositionally biased region" description="Polar residues" evidence="14">
    <location>
        <begin position="15"/>
        <end position="29"/>
    </location>
</feature>
<dbReference type="Proteomes" id="UP000286921">
    <property type="component" value="Unassembled WGS sequence"/>
</dbReference>
<keyword evidence="8" id="KW-0443">Lipid metabolism</keyword>
<evidence type="ECO:0000256" key="1">
    <source>
        <dbReference type="ARBA" id="ARBA00004141"/>
    </source>
</evidence>
<dbReference type="InterPro" id="IPR021261">
    <property type="entry name" value="GPCAT"/>
</dbReference>
<feature type="coiled-coil region" evidence="13">
    <location>
        <begin position="83"/>
        <end position="121"/>
    </location>
</feature>
<evidence type="ECO:0000256" key="10">
    <source>
        <dbReference type="ARBA" id="ARBA00023209"/>
    </source>
</evidence>
<dbReference type="EMBL" id="BDHI01000001">
    <property type="protein sequence ID" value="GCB18102.1"/>
    <property type="molecule type" value="Genomic_DNA"/>
</dbReference>
<dbReference type="GO" id="GO:0016020">
    <property type="term" value="C:membrane"/>
    <property type="evidence" value="ECO:0007669"/>
    <property type="project" value="UniProtKB-SubCell"/>
</dbReference>
<evidence type="ECO:0000256" key="9">
    <source>
        <dbReference type="ARBA" id="ARBA00023136"/>
    </source>
</evidence>
<evidence type="ECO:0000256" key="6">
    <source>
        <dbReference type="ARBA" id="ARBA00022692"/>
    </source>
</evidence>
<keyword evidence="13" id="KW-0175">Coiled coil</keyword>
<evidence type="ECO:0000256" key="8">
    <source>
        <dbReference type="ARBA" id="ARBA00023098"/>
    </source>
</evidence>
<organism evidence="16 17">
    <name type="scientific">Aspergillus awamori</name>
    <name type="common">Black koji mold</name>
    <dbReference type="NCBI Taxonomy" id="105351"/>
    <lineage>
        <taxon>Eukaryota</taxon>
        <taxon>Fungi</taxon>
        <taxon>Dikarya</taxon>
        <taxon>Ascomycota</taxon>
        <taxon>Pezizomycotina</taxon>
        <taxon>Eurotiomycetes</taxon>
        <taxon>Eurotiomycetidae</taxon>
        <taxon>Eurotiales</taxon>
        <taxon>Aspergillaceae</taxon>
        <taxon>Aspergillus</taxon>
    </lineage>
</organism>
<evidence type="ECO:0000256" key="12">
    <source>
        <dbReference type="ARBA" id="ARBA00023315"/>
    </source>
</evidence>
<feature type="transmembrane region" description="Helical" evidence="15">
    <location>
        <begin position="218"/>
        <end position="237"/>
    </location>
</feature>
<keyword evidence="9 15" id="KW-0472">Membrane</keyword>
<feature type="transmembrane region" description="Helical" evidence="15">
    <location>
        <begin position="167"/>
        <end position="184"/>
    </location>
</feature>
<dbReference type="PANTHER" id="PTHR31201:SF1">
    <property type="entry name" value="GLYCEROPHOSPHOCHOLINE ACYLTRANSFERASE 1"/>
    <property type="match status" value="1"/>
</dbReference>
<feature type="region of interest" description="Disordered" evidence="14">
    <location>
        <begin position="474"/>
        <end position="496"/>
    </location>
</feature>
<keyword evidence="5" id="KW-0808">Transferase</keyword>
<keyword evidence="17" id="KW-1185">Reference proteome</keyword>
<reference evidence="16 17" key="1">
    <citation type="submission" date="2016-09" db="EMBL/GenBank/DDBJ databases">
        <title>Aspergillus awamori IFM 58123T.</title>
        <authorList>
            <person name="Kusuya Y."/>
            <person name="Shimizu M."/>
            <person name="Takahashi H."/>
            <person name="Yaguchi T."/>
        </authorList>
    </citation>
    <scope>NUCLEOTIDE SEQUENCE [LARGE SCALE GENOMIC DNA]</scope>
    <source>
        <strain evidence="16 17">IFM 58123</strain>
    </source>
</reference>
<sequence>MEDGGSYDARKPESVASSSSPALQPTTVYDLSETEETLNSPDTFYSPPASPGRLSRNPSFSYHDDWETFPPLDQLTVFDLLDNLSLSQRLERLQRALNAQKDKVKRQREKLKSTSINAKERVVGEWKRRIPTADEQLDKYRRRMKDGVERLGKQWNATATVTLREKISFIAGVMNILVSGYLLGGFPEYFYIWFSVQLAYFMPIRYYRLWVFPGSKRLFISTFCLVFGNNAVAIAMWRNSMVFHSMDKVVSLFIHIMPPVSLHCLVHMTSAETLRERFPAVYEIKFSEPGSPNHFNLLEMMGWATVPYLIWQLTYHCFITVRRAEKIAAGRPTSFTWLRKSYAKTWIGKVVLSLPESLQAPAFMLIQYLYAILTMIPCPLWFWSRWASGIFLTGLFILSVHNGATYYIDVFGKRFQKELEELKRDVARWQSSPEGVASPTLLSSDNTATVGAKGLEESASGGSDKVGVDQIPLLDAQSTGVESGHAADNSGVRERS</sequence>
<dbReference type="AlphaFoldDB" id="A0A401KFY3"/>
<proteinExistence type="inferred from homology"/>
<accession>A0A401KFY3</accession>
<feature type="transmembrane region" description="Helical" evidence="15">
    <location>
        <begin position="389"/>
        <end position="408"/>
    </location>
</feature>
<gene>
    <name evidence="16" type="ORF">AAWM_00987</name>
</gene>
<dbReference type="GO" id="GO:0016746">
    <property type="term" value="F:acyltransferase activity"/>
    <property type="evidence" value="ECO:0007669"/>
    <property type="project" value="UniProtKB-KW"/>
</dbReference>
<evidence type="ECO:0000256" key="11">
    <source>
        <dbReference type="ARBA" id="ARBA00023264"/>
    </source>
</evidence>
<evidence type="ECO:0000256" key="2">
    <source>
        <dbReference type="ARBA" id="ARBA00006675"/>
    </source>
</evidence>
<comment type="caution">
    <text evidence="16">The sequence shown here is derived from an EMBL/GenBank/DDBJ whole genome shotgun (WGS) entry which is preliminary data.</text>
</comment>
<keyword evidence="10" id="KW-0594">Phospholipid biosynthesis</keyword>
<evidence type="ECO:0000256" key="5">
    <source>
        <dbReference type="ARBA" id="ARBA00022679"/>
    </source>
</evidence>
<evidence type="ECO:0000256" key="14">
    <source>
        <dbReference type="SAM" id="MobiDB-lite"/>
    </source>
</evidence>